<evidence type="ECO:0000256" key="1">
    <source>
        <dbReference type="SAM" id="MobiDB-lite"/>
    </source>
</evidence>
<gene>
    <name evidence="3" type="ORF">JMJ77_010026</name>
</gene>
<keyword evidence="2" id="KW-0472">Membrane</keyword>
<accession>A0A9P7QQV5</accession>
<organism evidence="3 4">
    <name type="scientific">Colletotrichum scovillei</name>
    <dbReference type="NCBI Taxonomy" id="1209932"/>
    <lineage>
        <taxon>Eukaryota</taxon>
        <taxon>Fungi</taxon>
        <taxon>Dikarya</taxon>
        <taxon>Ascomycota</taxon>
        <taxon>Pezizomycotina</taxon>
        <taxon>Sordariomycetes</taxon>
        <taxon>Hypocreomycetidae</taxon>
        <taxon>Glomerellales</taxon>
        <taxon>Glomerellaceae</taxon>
        <taxon>Colletotrichum</taxon>
        <taxon>Colletotrichum acutatum species complex</taxon>
    </lineage>
</organism>
<dbReference type="Proteomes" id="UP000699042">
    <property type="component" value="Unassembled WGS sequence"/>
</dbReference>
<keyword evidence="4" id="KW-1185">Reference proteome</keyword>
<dbReference type="AlphaFoldDB" id="A0A9P7QQV5"/>
<proteinExistence type="predicted"/>
<comment type="caution">
    <text evidence="3">The sequence shown here is derived from an EMBL/GenBank/DDBJ whole genome shotgun (WGS) entry which is preliminary data.</text>
</comment>
<keyword evidence="2" id="KW-1133">Transmembrane helix</keyword>
<sequence length="71" mass="8036">MTQGVPTFTEVGIAILGFVSGIVTILVFLLAGYLVWRRRRRRRRQRETEPGPEVLDLRAYQGPTHNDGKLG</sequence>
<reference evidence="3" key="1">
    <citation type="submission" date="2021-05" db="EMBL/GenBank/DDBJ databases">
        <title>Comparative genomics of three Colletotrichum scovillei strains and genetic complementation revealed genes involved fungal growth and virulence on chili pepper.</title>
        <authorList>
            <person name="Hsieh D.-K."/>
            <person name="Chuang S.-C."/>
            <person name="Chen C.-Y."/>
            <person name="Chao Y.-T."/>
            <person name="Lu M.-Y.J."/>
            <person name="Lee M.-H."/>
            <person name="Shih M.-C."/>
        </authorList>
    </citation>
    <scope>NUCLEOTIDE SEQUENCE</scope>
    <source>
        <strain evidence="3">Coll-153</strain>
    </source>
</reference>
<evidence type="ECO:0000313" key="3">
    <source>
        <dbReference type="EMBL" id="KAG7040922.1"/>
    </source>
</evidence>
<feature type="transmembrane region" description="Helical" evidence="2">
    <location>
        <begin position="12"/>
        <end position="36"/>
    </location>
</feature>
<dbReference type="EMBL" id="JAESDN010000017">
    <property type="protein sequence ID" value="KAG7040922.1"/>
    <property type="molecule type" value="Genomic_DNA"/>
</dbReference>
<protein>
    <submittedName>
        <fullName evidence="3">Uncharacterized protein</fullName>
    </submittedName>
</protein>
<evidence type="ECO:0000313" key="4">
    <source>
        <dbReference type="Proteomes" id="UP000699042"/>
    </source>
</evidence>
<feature type="region of interest" description="Disordered" evidence="1">
    <location>
        <begin position="42"/>
        <end position="71"/>
    </location>
</feature>
<evidence type="ECO:0000256" key="2">
    <source>
        <dbReference type="SAM" id="Phobius"/>
    </source>
</evidence>
<keyword evidence="2" id="KW-0812">Transmembrane</keyword>
<name>A0A9P7QQV5_9PEZI</name>